<comment type="similarity">
    <text evidence="3 8 10">Belongs to the elongation factor P family.</text>
</comment>
<dbReference type="HAMAP" id="MF_00141">
    <property type="entry name" value="EF_P"/>
    <property type="match status" value="1"/>
</dbReference>
<accession>A0A139JQW5</accession>
<reference evidence="13 15" key="2">
    <citation type="submission" date="2016-02" db="EMBL/GenBank/DDBJ databases">
        <title>A draft genome sequence of Candidatus Phytoplasma oryzae strain Mbita1, the causative agent of Napier Grass stunt disease in Kenya.</title>
        <authorList>
            <person name="Fischer A."/>
            <person name="Santa-Cruz I."/>
            <person name="Wambua L."/>
            <person name="Olds C."/>
            <person name="Midega C."/>
            <person name="Dickinson M."/>
            <person name="Kawicha P."/>
            <person name="Khan Z."/>
            <person name="Masiga D."/>
            <person name="Jores J."/>
            <person name="Bernd S."/>
        </authorList>
    </citation>
    <scope>NUCLEOTIDE SEQUENCE [LARGE SCALE GENOMIC DNA]</scope>
    <source>
        <strain evidence="13">Mbita1</strain>
    </source>
</reference>
<dbReference type="Gene3D" id="2.30.30.30">
    <property type="match status" value="1"/>
</dbReference>
<evidence type="ECO:0000256" key="10">
    <source>
        <dbReference type="RuleBase" id="RU004389"/>
    </source>
</evidence>
<dbReference type="SUPFAM" id="SSF50249">
    <property type="entry name" value="Nucleic acid-binding proteins"/>
    <property type="match status" value="2"/>
</dbReference>
<dbReference type="PROSITE" id="PS01275">
    <property type="entry name" value="EFP"/>
    <property type="match status" value="1"/>
</dbReference>
<dbReference type="GO" id="GO:0043043">
    <property type="term" value="P:peptide biosynthetic process"/>
    <property type="evidence" value="ECO:0007669"/>
    <property type="project" value="InterPro"/>
</dbReference>
<dbReference type="InterPro" id="IPR001059">
    <property type="entry name" value="Transl_elong_P/YeiP_cen"/>
</dbReference>
<keyword evidence="16" id="KW-1185">Reference proteome</keyword>
<dbReference type="FunFam" id="2.30.30.30:FF:000003">
    <property type="entry name" value="Elongation factor P"/>
    <property type="match status" value="1"/>
</dbReference>
<dbReference type="InterPro" id="IPR008991">
    <property type="entry name" value="Translation_prot_SH3-like_sf"/>
</dbReference>
<dbReference type="PANTHER" id="PTHR30053:SF12">
    <property type="entry name" value="ELONGATION FACTOR P (EF-P) FAMILY PROTEIN"/>
    <property type="match status" value="1"/>
</dbReference>
<dbReference type="Pfam" id="PF01132">
    <property type="entry name" value="EFP"/>
    <property type="match status" value="1"/>
</dbReference>
<evidence type="ECO:0000313" key="13">
    <source>
        <dbReference type="EMBL" id="KXT29377.1"/>
    </source>
</evidence>
<dbReference type="Pfam" id="PF09285">
    <property type="entry name" value="Elong-fact-P_C"/>
    <property type="match status" value="1"/>
</dbReference>
<dbReference type="NCBIfam" id="NF001810">
    <property type="entry name" value="PRK00529.1"/>
    <property type="match status" value="1"/>
</dbReference>
<dbReference type="InterPro" id="IPR011768">
    <property type="entry name" value="Transl_elongation_fac_P"/>
</dbReference>
<dbReference type="Gene3D" id="2.40.50.140">
    <property type="entry name" value="Nucleic acid-binding proteins"/>
    <property type="match status" value="2"/>
</dbReference>
<dbReference type="InterPro" id="IPR013852">
    <property type="entry name" value="Transl_elong_P/YeiP_CS"/>
</dbReference>
<reference evidence="14 16" key="1">
    <citation type="submission" date="2014-04" db="EMBL/GenBank/DDBJ databases">
        <title>Genome study of Napier grass stunt phytoplasma.</title>
        <authorList>
            <person name="Kawicha P."/>
            <person name="Dickinson M."/>
            <person name="Hodgetts J."/>
        </authorList>
    </citation>
    <scope>NUCLEOTIDE SEQUENCE [LARGE SCALE GENOMIC DNA]</scope>
    <source>
        <strain evidence="14 16">NGS-S10</strain>
    </source>
</reference>
<dbReference type="InterPro" id="IPR012340">
    <property type="entry name" value="NA-bd_OB-fold"/>
</dbReference>
<dbReference type="GO" id="GO:0005829">
    <property type="term" value="C:cytosol"/>
    <property type="evidence" value="ECO:0007669"/>
    <property type="project" value="UniProtKB-ARBA"/>
</dbReference>
<gene>
    <name evidence="8 13" type="primary">efp</name>
    <name evidence="13" type="ORF">AXA84_0021</name>
    <name evidence="14" type="ORF">DH96_00115</name>
</gene>
<comment type="subcellular location">
    <subcellularLocation>
        <location evidence="1 8">Cytoplasm</location>
    </subcellularLocation>
</comment>
<dbReference type="UniPathway" id="UPA00345"/>
<dbReference type="SMART" id="SM01185">
    <property type="entry name" value="EFP"/>
    <property type="match status" value="1"/>
</dbReference>
<dbReference type="PATRIC" id="fig|203274.3.peg.21"/>
<dbReference type="InterPro" id="IPR013185">
    <property type="entry name" value="Transl_elong_KOW-like"/>
</dbReference>
<dbReference type="NCBIfam" id="TIGR00038">
    <property type="entry name" value="efp"/>
    <property type="match status" value="1"/>
</dbReference>
<dbReference type="FunFam" id="2.40.50.140:FF:000004">
    <property type="entry name" value="Elongation factor P"/>
    <property type="match status" value="1"/>
</dbReference>
<evidence type="ECO:0000256" key="7">
    <source>
        <dbReference type="ARBA" id="ARBA00025469"/>
    </source>
</evidence>
<evidence type="ECO:0000256" key="6">
    <source>
        <dbReference type="ARBA" id="ARBA00022917"/>
    </source>
</evidence>
<evidence type="ECO:0000259" key="11">
    <source>
        <dbReference type="SMART" id="SM00841"/>
    </source>
</evidence>
<dbReference type="Proteomes" id="UP000249343">
    <property type="component" value="Unassembled WGS sequence"/>
</dbReference>
<dbReference type="EMBL" id="LTBM01000001">
    <property type="protein sequence ID" value="KXT29377.1"/>
    <property type="molecule type" value="Genomic_DNA"/>
</dbReference>
<evidence type="ECO:0000256" key="8">
    <source>
        <dbReference type="HAMAP-Rule" id="MF_00141"/>
    </source>
</evidence>
<dbReference type="GO" id="GO:0003746">
    <property type="term" value="F:translation elongation factor activity"/>
    <property type="evidence" value="ECO:0007669"/>
    <property type="project" value="UniProtKB-UniRule"/>
</dbReference>
<dbReference type="RefSeq" id="WP_066539755.1">
    <property type="nucleotide sequence ID" value="NZ_JHUK01000001.1"/>
</dbReference>
<dbReference type="InterPro" id="IPR020599">
    <property type="entry name" value="Transl_elong_fac_P/YeiP"/>
</dbReference>
<dbReference type="PIRSF" id="PIRSF005901">
    <property type="entry name" value="EF-P"/>
    <property type="match status" value="1"/>
</dbReference>
<organism evidence="13 15">
    <name type="scientific">Candidatus Phytoplasma oryzae</name>
    <dbReference type="NCBI Taxonomy" id="203274"/>
    <lineage>
        <taxon>Bacteria</taxon>
        <taxon>Bacillati</taxon>
        <taxon>Mycoplasmatota</taxon>
        <taxon>Mollicutes</taxon>
        <taxon>Acholeplasmatales</taxon>
        <taxon>Acholeplasmataceae</taxon>
        <taxon>Candidatus Phytoplasma</taxon>
        <taxon>16SrXI (Rice yellow dwarf group)</taxon>
    </lineage>
</organism>
<feature type="domain" description="Elongation factor P C-terminal" evidence="11">
    <location>
        <begin position="130"/>
        <end position="187"/>
    </location>
</feature>
<comment type="caution">
    <text evidence="13">The sequence shown here is derived from an EMBL/GenBank/DDBJ whole genome shotgun (WGS) entry which is preliminary data.</text>
</comment>
<dbReference type="OrthoDB" id="9801844at2"/>
<keyword evidence="5 8" id="KW-0251">Elongation factor</keyword>
<dbReference type="AlphaFoldDB" id="A0A139JQW5"/>
<evidence type="ECO:0000256" key="3">
    <source>
        <dbReference type="ARBA" id="ARBA00009479"/>
    </source>
</evidence>
<evidence type="ECO:0000256" key="1">
    <source>
        <dbReference type="ARBA" id="ARBA00004496"/>
    </source>
</evidence>
<keyword evidence="4 8" id="KW-0963">Cytoplasm</keyword>
<evidence type="ECO:0000259" key="12">
    <source>
        <dbReference type="SMART" id="SM01185"/>
    </source>
</evidence>
<evidence type="ECO:0000256" key="4">
    <source>
        <dbReference type="ARBA" id="ARBA00022490"/>
    </source>
</evidence>
<dbReference type="Pfam" id="PF08207">
    <property type="entry name" value="EFP_N"/>
    <property type="match status" value="1"/>
</dbReference>
<sequence>MINTNDFKTGQTIKLNDKIYQIIDFMHVKPGKGAPFVRSKLKNLQTGEIIEYIFNAGIKIEAGIIHKIKLKLSYISGESYFFINMTNYEQIEIPRDKIIKILKYLTEETDVEVVYNEKKEIIDVIIPNKISLRIQKTDSFVKNNNFKKNNSFKTAVLETGLVIKVPNFISEGERVIINTITGVYLSRDTGKKED</sequence>
<dbReference type="InterPro" id="IPR014722">
    <property type="entry name" value="Rib_uL2_dom2"/>
</dbReference>
<evidence type="ECO:0000256" key="9">
    <source>
        <dbReference type="NCBIfam" id="TIGR00038"/>
    </source>
</evidence>
<comment type="function">
    <text evidence="7 8">Involved in peptide bond synthesis. Stimulates efficient translation and peptide-bond synthesis on native or reconstituted 70S ribosomes in vitro. Probably functions indirectly by altering the affinity of the ribosome for aminoacyl-tRNA, thus increasing their reactivity as acceptors for peptidyl transferase.</text>
</comment>
<dbReference type="SUPFAM" id="SSF50104">
    <property type="entry name" value="Translation proteins SH3-like domain"/>
    <property type="match status" value="1"/>
</dbReference>
<evidence type="ECO:0000256" key="5">
    <source>
        <dbReference type="ARBA" id="ARBA00022768"/>
    </source>
</evidence>
<comment type="pathway">
    <text evidence="2 8">Protein biosynthesis; polypeptide chain elongation.</text>
</comment>
<dbReference type="SMART" id="SM00841">
    <property type="entry name" value="Elong-fact-P_C"/>
    <property type="match status" value="1"/>
</dbReference>
<dbReference type="PANTHER" id="PTHR30053">
    <property type="entry name" value="ELONGATION FACTOR P"/>
    <property type="match status" value="1"/>
</dbReference>
<protein>
    <recommendedName>
        <fullName evidence="8 9">Elongation factor P</fullName>
        <shortName evidence="8">EF-P</shortName>
    </recommendedName>
</protein>
<dbReference type="InterPro" id="IPR015365">
    <property type="entry name" value="Elong-fact-P_C"/>
</dbReference>
<dbReference type="Proteomes" id="UP000070069">
    <property type="component" value="Unassembled WGS sequence"/>
</dbReference>
<keyword evidence="6 8" id="KW-0648">Protein biosynthesis</keyword>
<evidence type="ECO:0000313" key="14">
    <source>
        <dbReference type="EMBL" id="RAM57962.1"/>
    </source>
</evidence>
<evidence type="ECO:0000256" key="2">
    <source>
        <dbReference type="ARBA" id="ARBA00004815"/>
    </source>
</evidence>
<evidence type="ECO:0000313" key="15">
    <source>
        <dbReference type="Proteomes" id="UP000070069"/>
    </source>
</evidence>
<feature type="domain" description="Translation elongation factor P/YeiP central" evidence="12">
    <location>
        <begin position="67"/>
        <end position="121"/>
    </location>
</feature>
<name>A0A139JQW5_9MOLU</name>
<dbReference type="EMBL" id="JHUK01000001">
    <property type="protein sequence ID" value="RAM57962.1"/>
    <property type="molecule type" value="Genomic_DNA"/>
</dbReference>
<proteinExistence type="inferred from homology"/>
<evidence type="ECO:0000313" key="16">
    <source>
        <dbReference type="Proteomes" id="UP000249343"/>
    </source>
</evidence>